<evidence type="ECO:0000259" key="3">
    <source>
        <dbReference type="PROSITE" id="PS50181"/>
    </source>
</evidence>
<dbReference type="SMART" id="SM00256">
    <property type="entry name" value="FBOX"/>
    <property type="match status" value="1"/>
</dbReference>
<evidence type="ECO:0000313" key="4">
    <source>
        <dbReference type="EMBL" id="KAG9234324.1"/>
    </source>
</evidence>
<comment type="caution">
    <text evidence="4">The sequence shown here is derived from an EMBL/GenBank/DDBJ whole genome shotgun (WGS) entry which is preliminary data.</text>
</comment>
<name>A0A9P7YIK7_9HELO</name>
<dbReference type="Pfam" id="PF12937">
    <property type="entry name" value="F-box-like"/>
    <property type="match status" value="1"/>
</dbReference>
<dbReference type="PROSITE" id="PS50181">
    <property type="entry name" value="FBOX"/>
    <property type="match status" value="1"/>
</dbReference>
<dbReference type="InterPro" id="IPR032675">
    <property type="entry name" value="LRR_dom_sf"/>
</dbReference>
<dbReference type="InterPro" id="IPR001810">
    <property type="entry name" value="F-box_dom"/>
</dbReference>
<dbReference type="Gene3D" id="1.25.40.10">
    <property type="entry name" value="Tetratricopeptide repeat domain"/>
    <property type="match status" value="1"/>
</dbReference>
<keyword evidence="5" id="KW-1185">Reference proteome</keyword>
<dbReference type="PANTHER" id="PTHR22904">
    <property type="entry name" value="TPR REPEAT CONTAINING PROTEIN"/>
    <property type="match status" value="1"/>
</dbReference>
<dbReference type="Gene3D" id="3.80.10.10">
    <property type="entry name" value="Ribonuclease Inhibitor"/>
    <property type="match status" value="1"/>
</dbReference>
<dbReference type="AlphaFoldDB" id="A0A9P7YIK7"/>
<sequence length="547" mass="61714">MKSIVPGEEGMSPLERGRRRYQRKEYASALSAFTEAVDTSTANLLFTALDHRAAAYEKLQRLQPALRDAKSMIDLKPESSKGYLRCGKVLQLKGENELAIKIYELGLRKVKIGTDDSRTMIQSMFNKMKRAQDPEKSLDPLRFLPLELAVMIVHNLAMRDRVICLAVSKPWKSLLESSYKLWTTLDTTSARKPMSLKSLRVHLRRSNYEVDHAIISLKAQFDPPKWTYLTKNCKNLRKLEICGSGYIGASLASALTSANCLEEISIRQNTHIRMHQVAELLDACQKTLLKINVHQVVSHRGTGGWPNLPKLQRLSLRATSDHPIILEPLARATPNIESIALNGWRLIFPCIDGWTKLQDLDFTNTNLRAIPKLPPTLRRLILRDNPHLQDVAVSEETWNPLPLLETFDCAGTDMTSQSIKNVIDPSIKIGNLRILSVGDRGQNTSIDLPRCDTLEELQIAYMHDEESYFITLVDRFPNLRKLDVSATKVTGVAVRHFVNSGIIHLKVSECFDISADAVAWARSQGVEVEFNFPSQATARNSFRNIHS</sequence>
<dbReference type="InterPro" id="IPR011990">
    <property type="entry name" value="TPR-like_helical_dom_sf"/>
</dbReference>
<evidence type="ECO:0000256" key="2">
    <source>
        <dbReference type="ARBA" id="ARBA00022803"/>
    </source>
</evidence>
<dbReference type="InterPro" id="IPR036047">
    <property type="entry name" value="F-box-like_dom_sf"/>
</dbReference>
<proteinExistence type="predicted"/>
<dbReference type="EMBL" id="MU251467">
    <property type="protein sequence ID" value="KAG9234324.1"/>
    <property type="molecule type" value="Genomic_DNA"/>
</dbReference>
<feature type="domain" description="F-box" evidence="3">
    <location>
        <begin position="138"/>
        <end position="185"/>
    </location>
</feature>
<dbReference type="PANTHER" id="PTHR22904:SF523">
    <property type="entry name" value="STRESS-INDUCED-PHOSPHOPROTEIN 1"/>
    <property type="match status" value="1"/>
</dbReference>
<reference evidence="4" key="1">
    <citation type="journal article" date="2021" name="IMA Fungus">
        <title>Genomic characterization of three marine fungi, including Emericellopsis atlantica sp. nov. with signatures of a generalist lifestyle and marine biomass degradation.</title>
        <authorList>
            <person name="Hagestad O.C."/>
            <person name="Hou L."/>
            <person name="Andersen J.H."/>
            <person name="Hansen E.H."/>
            <person name="Altermark B."/>
            <person name="Li C."/>
            <person name="Kuhnert E."/>
            <person name="Cox R.J."/>
            <person name="Crous P.W."/>
            <person name="Spatafora J.W."/>
            <person name="Lail K."/>
            <person name="Amirebrahimi M."/>
            <person name="Lipzen A."/>
            <person name="Pangilinan J."/>
            <person name="Andreopoulos W."/>
            <person name="Hayes R.D."/>
            <person name="Ng V."/>
            <person name="Grigoriev I.V."/>
            <person name="Jackson S.A."/>
            <person name="Sutton T.D.S."/>
            <person name="Dobson A.D.W."/>
            <person name="Rama T."/>
        </authorList>
    </citation>
    <scope>NUCLEOTIDE SEQUENCE</scope>
    <source>
        <strain evidence="4">TRa018bII</strain>
    </source>
</reference>
<keyword evidence="1" id="KW-0677">Repeat</keyword>
<dbReference type="SUPFAM" id="SSF52047">
    <property type="entry name" value="RNI-like"/>
    <property type="match status" value="1"/>
</dbReference>
<dbReference type="OrthoDB" id="629492at2759"/>
<dbReference type="SUPFAM" id="SSF81383">
    <property type="entry name" value="F-box domain"/>
    <property type="match status" value="1"/>
</dbReference>
<dbReference type="Gene3D" id="1.20.1280.50">
    <property type="match status" value="1"/>
</dbReference>
<dbReference type="SUPFAM" id="SSF48452">
    <property type="entry name" value="TPR-like"/>
    <property type="match status" value="1"/>
</dbReference>
<keyword evidence="2" id="KW-0802">TPR repeat</keyword>
<organism evidence="4 5">
    <name type="scientific">Amylocarpus encephaloides</name>
    <dbReference type="NCBI Taxonomy" id="45428"/>
    <lineage>
        <taxon>Eukaryota</taxon>
        <taxon>Fungi</taxon>
        <taxon>Dikarya</taxon>
        <taxon>Ascomycota</taxon>
        <taxon>Pezizomycotina</taxon>
        <taxon>Leotiomycetes</taxon>
        <taxon>Helotiales</taxon>
        <taxon>Helotiales incertae sedis</taxon>
        <taxon>Amylocarpus</taxon>
    </lineage>
</organism>
<evidence type="ECO:0000256" key="1">
    <source>
        <dbReference type="ARBA" id="ARBA00022737"/>
    </source>
</evidence>
<dbReference type="Proteomes" id="UP000824998">
    <property type="component" value="Unassembled WGS sequence"/>
</dbReference>
<accession>A0A9P7YIK7</accession>
<dbReference type="GO" id="GO:0051879">
    <property type="term" value="F:Hsp90 protein binding"/>
    <property type="evidence" value="ECO:0007669"/>
    <property type="project" value="TreeGrafter"/>
</dbReference>
<gene>
    <name evidence="4" type="ORF">BJ875DRAFT_17711</name>
</gene>
<protein>
    <recommendedName>
        <fullName evidence="3">F-box domain-containing protein</fullName>
    </recommendedName>
</protein>
<evidence type="ECO:0000313" key="5">
    <source>
        <dbReference type="Proteomes" id="UP000824998"/>
    </source>
</evidence>